<dbReference type="Proteomes" id="UP000236291">
    <property type="component" value="Unassembled WGS sequence"/>
</dbReference>
<evidence type="ECO:0000313" key="1">
    <source>
        <dbReference type="EMBL" id="PNX98969.1"/>
    </source>
</evidence>
<gene>
    <name evidence="1" type="ORF">L195_g022227</name>
</gene>
<reference evidence="1 2" key="2">
    <citation type="journal article" date="2017" name="Front. Plant Sci.">
        <title>Gene Classification and Mining of Molecular Markers Useful in Red Clover (Trifolium pratense) Breeding.</title>
        <authorList>
            <person name="Istvanek J."/>
            <person name="Dluhosova J."/>
            <person name="Dluhos P."/>
            <person name="Patkova L."/>
            <person name="Nedelnik J."/>
            <person name="Repkova J."/>
        </authorList>
    </citation>
    <scope>NUCLEOTIDE SEQUENCE [LARGE SCALE GENOMIC DNA]</scope>
    <source>
        <strain evidence="2">cv. Tatra</strain>
        <tissue evidence="1">Young leaves</tissue>
    </source>
</reference>
<evidence type="ECO:0000313" key="2">
    <source>
        <dbReference type="Proteomes" id="UP000236291"/>
    </source>
</evidence>
<dbReference type="AlphaFoldDB" id="A0A2K3N7K3"/>
<dbReference type="EMBL" id="ASHM01017245">
    <property type="protein sequence ID" value="PNX98969.1"/>
    <property type="molecule type" value="Genomic_DNA"/>
</dbReference>
<protein>
    <submittedName>
        <fullName evidence="1">Uncharacterized protein</fullName>
    </submittedName>
</protein>
<name>A0A2K3N7K3_TRIPR</name>
<feature type="non-terminal residue" evidence="1">
    <location>
        <position position="1"/>
    </location>
</feature>
<organism evidence="1 2">
    <name type="scientific">Trifolium pratense</name>
    <name type="common">Red clover</name>
    <dbReference type="NCBI Taxonomy" id="57577"/>
    <lineage>
        <taxon>Eukaryota</taxon>
        <taxon>Viridiplantae</taxon>
        <taxon>Streptophyta</taxon>
        <taxon>Embryophyta</taxon>
        <taxon>Tracheophyta</taxon>
        <taxon>Spermatophyta</taxon>
        <taxon>Magnoliopsida</taxon>
        <taxon>eudicotyledons</taxon>
        <taxon>Gunneridae</taxon>
        <taxon>Pentapetalae</taxon>
        <taxon>rosids</taxon>
        <taxon>fabids</taxon>
        <taxon>Fabales</taxon>
        <taxon>Fabaceae</taxon>
        <taxon>Papilionoideae</taxon>
        <taxon>50 kb inversion clade</taxon>
        <taxon>NPAAA clade</taxon>
        <taxon>Hologalegina</taxon>
        <taxon>IRL clade</taxon>
        <taxon>Trifolieae</taxon>
        <taxon>Trifolium</taxon>
    </lineage>
</organism>
<proteinExistence type="predicted"/>
<sequence>ATALGGLEHEHTSSYDMPFLPDNSEICESDLEKALNLHDSRFNVGARAGRSSSEAQVVMQVRALFFLCYHDIGSWYEVSTAVHQRTCGAHWVLPSRPNFLHTYELRAFRTTTRLVVPGVR</sequence>
<accession>A0A2K3N7K3</accession>
<comment type="caution">
    <text evidence="1">The sequence shown here is derived from an EMBL/GenBank/DDBJ whole genome shotgun (WGS) entry which is preliminary data.</text>
</comment>
<reference evidence="1 2" key="1">
    <citation type="journal article" date="2014" name="Am. J. Bot.">
        <title>Genome assembly and annotation for red clover (Trifolium pratense; Fabaceae).</title>
        <authorList>
            <person name="Istvanek J."/>
            <person name="Jaros M."/>
            <person name="Krenek A."/>
            <person name="Repkova J."/>
        </authorList>
    </citation>
    <scope>NUCLEOTIDE SEQUENCE [LARGE SCALE GENOMIC DNA]</scope>
    <source>
        <strain evidence="2">cv. Tatra</strain>
        <tissue evidence="1">Young leaves</tissue>
    </source>
</reference>